<evidence type="ECO:0000313" key="2">
    <source>
        <dbReference type="Proteomes" id="UP001500213"/>
    </source>
</evidence>
<protein>
    <recommendedName>
        <fullName evidence="3">Asp23/Gls24 family envelope stress response protein</fullName>
    </recommendedName>
</protein>
<evidence type="ECO:0000313" key="1">
    <source>
        <dbReference type="EMBL" id="GAA4190926.1"/>
    </source>
</evidence>
<gene>
    <name evidence="1" type="ORF">GCM10022288_20970</name>
</gene>
<dbReference type="Proteomes" id="UP001500213">
    <property type="component" value="Unassembled WGS sequence"/>
</dbReference>
<name>A0ABP8AV60_9MICO</name>
<evidence type="ECO:0008006" key="3">
    <source>
        <dbReference type="Google" id="ProtNLM"/>
    </source>
</evidence>
<dbReference type="EMBL" id="BAABBX010000015">
    <property type="protein sequence ID" value="GAA4190926.1"/>
    <property type="molecule type" value="Genomic_DNA"/>
</dbReference>
<keyword evidence="2" id="KW-1185">Reference proteome</keyword>
<proteinExistence type="predicted"/>
<sequence>MSAAVALVPGSSPAGRTIVQPRALRRIAEAVVAELVGVDPSEVSVELSGVQGRLAVTAATPLGLRVARVPGTLIERAVGIGEEVARRLAELADRRVGRVEVRFTHLDVTGAVRRVG</sequence>
<reference evidence="2" key="1">
    <citation type="journal article" date="2019" name="Int. J. Syst. Evol. Microbiol.">
        <title>The Global Catalogue of Microorganisms (GCM) 10K type strain sequencing project: providing services to taxonomists for standard genome sequencing and annotation.</title>
        <authorList>
            <consortium name="The Broad Institute Genomics Platform"/>
            <consortium name="The Broad Institute Genome Sequencing Center for Infectious Disease"/>
            <person name="Wu L."/>
            <person name="Ma J."/>
        </authorList>
    </citation>
    <scope>NUCLEOTIDE SEQUENCE [LARGE SCALE GENOMIC DNA]</scope>
    <source>
        <strain evidence="2">JCM 17593</strain>
    </source>
</reference>
<organism evidence="1 2">
    <name type="scientific">Gryllotalpicola kribbensis</name>
    <dbReference type="NCBI Taxonomy" id="993084"/>
    <lineage>
        <taxon>Bacteria</taxon>
        <taxon>Bacillati</taxon>
        <taxon>Actinomycetota</taxon>
        <taxon>Actinomycetes</taxon>
        <taxon>Micrococcales</taxon>
        <taxon>Microbacteriaceae</taxon>
        <taxon>Gryllotalpicola</taxon>
    </lineage>
</organism>
<accession>A0ABP8AV60</accession>
<comment type="caution">
    <text evidence="1">The sequence shown here is derived from an EMBL/GenBank/DDBJ whole genome shotgun (WGS) entry which is preliminary data.</text>
</comment>
<dbReference type="RefSeq" id="WP_344776605.1">
    <property type="nucleotide sequence ID" value="NZ_BAABBX010000015.1"/>
</dbReference>